<evidence type="ECO:0000256" key="5">
    <source>
        <dbReference type="ARBA" id="ARBA00022989"/>
    </source>
</evidence>
<keyword evidence="3 9" id="KW-0808">Transferase</keyword>
<dbReference type="Proteomes" id="UP000474778">
    <property type="component" value="Unassembled WGS sequence"/>
</dbReference>
<dbReference type="CDD" id="cd04187">
    <property type="entry name" value="DPM1_like_bac"/>
    <property type="match status" value="1"/>
</dbReference>
<keyword evidence="10" id="KW-1185">Reference proteome</keyword>
<dbReference type="EMBL" id="WRPA01000010">
    <property type="protein sequence ID" value="MXR69374.1"/>
    <property type="molecule type" value="Genomic_DNA"/>
</dbReference>
<dbReference type="InterPro" id="IPR050256">
    <property type="entry name" value="Glycosyltransferase_2"/>
</dbReference>
<dbReference type="InterPro" id="IPR001173">
    <property type="entry name" value="Glyco_trans_2-like"/>
</dbReference>
<evidence type="ECO:0000256" key="6">
    <source>
        <dbReference type="ARBA" id="ARBA00023136"/>
    </source>
</evidence>
<feature type="domain" description="Glycosyltransferase 2-like" evidence="8">
    <location>
        <begin position="16"/>
        <end position="180"/>
    </location>
</feature>
<protein>
    <submittedName>
        <fullName evidence="9">Glycosyltransferase</fullName>
    </submittedName>
</protein>
<evidence type="ECO:0000256" key="2">
    <source>
        <dbReference type="ARBA" id="ARBA00022676"/>
    </source>
</evidence>
<evidence type="ECO:0000313" key="10">
    <source>
        <dbReference type="Proteomes" id="UP000474778"/>
    </source>
</evidence>
<keyword evidence="6 7" id="KW-0472">Membrane</keyword>
<comment type="caution">
    <text evidence="9">The sequence shown here is derived from an EMBL/GenBank/DDBJ whole genome shotgun (WGS) entry which is preliminary data.</text>
</comment>
<evidence type="ECO:0000256" key="3">
    <source>
        <dbReference type="ARBA" id="ARBA00022679"/>
    </source>
</evidence>
<feature type="transmembrane region" description="Helical" evidence="7">
    <location>
        <begin position="241"/>
        <end position="267"/>
    </location>
</feature>
<evidence type="ECO:0000256" key="7">
    <source>
        <dbReference type="SAM" id="Phobius"/>
    </source>
</evidence>
<evidence type="ECO:0000259" key="8">
    <source>
        <dbReference type="Pfam" id="PF00535"/>
    </source>
</evidence>
<evidence type="ECO:0000256" key="4">
    <source>
        <dbReference type="ARBA" id="ARBA00022692"/>
    </source>
</evidence>
<dbReference type="Gene3D" id="3.90.550.10">
    <property type="entry name" value="Spore Coat Polysaccharide Biosynthesis Protein SpsA, Chain A"/>
    <property type="match status" value="1"/>
</dbReference>
<dbReference type="Pfam" id="PF00535">
    <property type="entry name" value="Glycos_transf_2"/>
    <property type="match status" value="1"/>
</dbReference>
<organism evidence="9 10">
    <name type="scientific">Shewanella insulae</name>
    <dbReference type="NCBI Taxonomy" id="2681496"/>
    <lineage>
        <taxon>Bacteria</taxon>
        <taxon>Pseudomonadati</taxon>
        <taxon>Pseudomonadota</taxon>
        <taxon>Gammaproteobacteria</taxon>
        <taxon>Alteromonadales</taxon>
        <taxon>Shewanellaceae</taxon>
        <taxon>Shewanella</taxon>
    </lineage>
</organism>
<accession>A0A6L7I089</accession>
<sequence length="321" mass="36330">MSLFEVNESEKFDGISLIVPVYNEALSIAPFCDRVMKVLAGVCNFEIVFVNDGSRDDTERTIESIMQGDMPFPVTLVSLSRNFGKEAALASGMQHARGNAVIPMDVDLQDPPELIPEMIEKWNAGAKIVNARRIDRSEDGFFKRTSAKIFYYIYNTMTEYPIPQNVGDYRLLDRVVIESILTIGERSRFNKGIFNWVGYETSEVTFSRPHRDIGSSKWSCWKLIKLALDGIFTSSTLPLRVWTYIGLTMGCLSVIYGLVILFTTLIFGRDVPGYASTVLLILTFGALNMFALGVMGEYIGRIYEEVRQRPLYIIRSISRTR</sequence>
<dbReference type="PANTHER" id="PTHR48090:SF1">
    <property type="entry name" value="PROPHAGE BACTOPRENOL GLUCOSYL TRANSFERASE HOMOLOG"/>
    <property type="match status" value="1"/>
</dbReference>
<comment type="subcellular location">
    <subcellularLocation>
        <location evidence="1">Membrane</location>
        <topology evidence="1">Multi-pass membrane protein</topology>
    </subcellularLocation>
</comment>
<evidence type="ECO:0000256" key="1">
    <source>
        <dbReference type="ARBA" id="ARBA00004141"/>
    </source>
</evidence>
<dbReference type="InterPro" id="IPR029044">
    <property type="entry name" value="Nucleotide-diphossugar_trans"/>
</dbReference>
<name>A0A6L7I089_9GAMM</name>
<dbReference type="SUPFAM" id="SSF53448">
    <property type="entry name" value="Nucleotide-diphospho-sugar transferases"/>
    <property type="match status" value="1"/>
</dbReference>
<dbReference type="GO" id="GO:0016757">
    <property type="term" value="F:glycosyltransferase activity"/>
    <property type="evidence" value="ECO:0007669"/>
    <property type="project" value="UniProtKB-KW"/>
</dbReference>
<dbReference type="RefSeq" id="WP_160796480.1">
    <property type="nucleotide sequence ID" value="NZ_CANMWR010000042.1"/>
</dbReference>
<keyword evidence="5 7" id="KW-1133">Transmembrane helix</keyword>
<reference evidence="9 10" key="1">
    <citation type="submission" date="2019-12" db="EMBL/GenBank/DDBJ databases">
        <title>Shewanella insulae sp. nov., isolated from a tidal flat.</title>
        <authorList>
            <person name="Yoon J.-H."/>
        </authorList>
    </citation>
    <scope>NUCLEOTIDE SEQUENCE [LARGE SCALE GENOMIC DNA]</scope>
    <source>
        <strain evidence="9 10">JBTF-M18</strain>
    </source>
</reference>
<proteinExistence type="predicted"/>
<dbReference type="AlphaFoldDB" id="A0A6L7I089"/>
<evidence type="ECO:0000313" key="9">
    <source>
        <dbReference type="EMBL" id="MXR69374.1"/>
    </source>
</evidence>
<keyword evidence="2" id="KW-0328">Glycosyltransferase</keyword>
<keyword evidence="4 7" id="KW-0812">Transmembrane</keyword>
<dbReference type="GO" id="GO:0005886">
    <property type="term" value="C:plasma membrane"/>
    <property type="evidence" value="ECO:0007669"/>
    <property type="project" value="TreeGrafter"/>
</dbReference>
<feature type="transmembrane region" description="Helical" evidence="7">
    <location>
        <begin position="273"/>
        <end position="299"/>
    </location>
</feature>
<gene>
    <name evidence="9" type="ORF">GNT65_11920</name>
</gene>
<dbReference type="PANTHER" id="PTHR48090">
    <property type="entry name" value="UNDECAPRENYL-PHOSPHATE 4-DEOXY-4-FORMAMIDO-L-ARABINOSE TRANSFERASE-RELATED"/>
    <property type="match status" value="1"/>
</dbReference>